<dbReference type="InterPro" id="IPR007395">
    <property type="entry name" value="Zn_peptidase_2"/>
</dbReference>
<feature type="transmembrane region" description="Helical" evidence="1">
    <location>
        <begin position="126"/>
        <end position="143"/>
    </location>
</feature>
<keyword evidence="1" id="KW-0472">Membrane</keyword>
<sequence>MHLIIIIASVLVIVIAGPHLWVRHVKKKYSADIADMPGTGGELASHLVQRFGLDDVRVVMARSGGDHYSTKEKIIRLSPETFRGKSLTAVAVAAHEVGHAIQYARGENITKLRAKYSPAAQSAEKLALTIFMFSPVILAVLHVPQLALLTVATGLIALLASVAAQMIVLPLEWDASFNKALPILVDGEYINPRQEAAVRRILRAESFTYVANTLADMFRLWRWIAILRGAAR</sequence>
<protein>
    <submittedName>
        <fullName evidence="2">Predicted Zn-dependent protease</fullName>
    </submittedName>
</protein>
<dbReference type="STRING" id="349521.HCH_00675"/>
<dbReference type="GO" id="GO:0006508">
    <property type="term" value="P:proteolysis"/>
    <property type="evidence" value="ECO:0007669"/>
    <property type="project" value="UniProtKB-KW"/>
</dbReference>
<dbReference type="HOGENOM" id="CLU_084406_0_0_6"/>
<accession>Q2SP49</accession>
<evidence type="ECO:0000256" key="1">
    <source>
        <dbReference type="SAM" id="Phobius"/>
    </source>
</evidence>
<reference evidence="2 3" key="1">
    <citation type="journal article" date="2005" name="Nucleic Acids Res.">
        <title>Genomic blueprint of Hahella chejuensis, a marine microbe producing an algicidal agent.</title>
        <authorList>
            <person name="Jeong H."/>
            <person name="Yim J.H."/>
            <person name="Lee C."/>
            <person name="Choi S.-H."/>
            <person name="Park Y.K."/>
            <person name="Yoon S.H."/>
            <person name="Hur C.-G."/>
            <person name="Kang H.-Y."/>
            <person name="Kim D."/>
            <person name="Lee H.H."/>
            <person name="Park K.H."/>
            <person name="Park S.-H."/>
            <person name="Park H.-S."/>
            <person name="Lee H.K."/>
            <person name="Oh T.K."/>
            <person name="Kim J.F."/>
        </authorList>
    </citation>
    <scope>NUCLEOTIDE SEQUENCE [LARGE SCALE GENOMIC DNA]</scope>
    <source>
        <strain evidence="2 3">KCTC 2396</strain>
    </source>
</reference>
<dbReference type="KEGG" id="hch:HCH_00675"/>
<dbReference type="Pfam" id="PF04298">
    <property type="entry name" value="Zn_peptidase_2"/>
    <property type="match status" value="1"/>
</dbReference>
<feature type="transmembrane region" description="Helical" evidence="1">
    <location>
        <begin position="6"/>
        <end position="22"/>
    </location>
</feature>
<keyword evidence="2" id="KW-0378">Hydrolase</keyword>
<proteinExistence type="predicted"/>
<dbReference type="EMBL" id="CP000155">
    <property type="protein sequence ID" value="ABC27575.1"/>
    <property type="molecule type" value="Genomic_DNA"/>
</dbReference>
<dbReference type="Proteomes" id="UP000000238">
    <property type="component" value="Chromosome"/>
</dbReference>
<dbReference type="eggNOG" id="COG2738">
    <property type="taxonomic scope" value="Bacteria"/>
</dbReference>
<dbReference type="OrthoDB" id="9805386at2"/>
<organism evidence="2 3">
    <name type="scientific">Hahella chejuensis (strain KCTC 2396)</name>
    <dbReference type="NCBI Taxonomy" id="349521"/>
    <lineage>
        <taxon>Bacteria</taxon>
        <taxon>Pseudomonadati</taxon>
        <taxon>Pseudomonadota</taxon>
        <taxon>Gammaproteobacteria</taxon>
        <taxon>Oceanospirillales</taxon>
        <taxon>Hahellaceae</taxon>
        <taxon>Hahella</taxon>
    </lineage>
</organism>
<keyword evidence="3" id="KW-1185">Reference proteome</keyword>
<feature type="transmembrane region" description="Helical" evidence="1">
    <location>
        <begin position="149"/>
        <end position="169"/>
    </location>
</feature>
<evidence type="ECO:0000313" key="3">
    <source>
        <dbReference type="Proteomes" id="UP000000238"/>
    </source>
</evidence>
<keyword evidence="2" id="KW-0645">Protease</keyword>
<keyword evidence="1" id="KW-0812">Transmembrane</keyword>
<name>Q2SP49_HAHCH</name>
<dbReference type="GO" id="GO:0008233">
    <property type="term" value="F:peptidase activity"/>
    <property type="evidence" value="ECO:0007669"/>
    <property type="project" value="UniProtKB-KW"/>
</dbReference>
<dbReference type="AlphaFoldDB" id="Q2SP49"/>
<dbReference type="PANTHER" id="PTHR36434">
    <property type="entry name" value="MEMBRANE PROTEASE YUGP-RELATED"/>
    <property type="match status" value="1"/>
</dbReference>
<gene>
    <name evidence="2" type="ordered locus">HCH_00675</name>
</gene>
<dbReference type="RefSeq" id="WP_011394652.1">
    <property type="nucleotide sequence ID" value="NC_007645.1"/>
</dbReference>
<evidence type="ECO:0000313" key="2">
    <source>
        <dbReference type="EMBL" id="ABC27575.1"/>
    </source>
</evidence>
<keyword evidence="1" id="KW-1133">Transmembrane helix</keyword>
<dbReference type="PANTHER" id="PTHR36434:SF1">
    <property type="entry name" value="MEMBRANE PROTEASE YUGP-RELATED"/>
    <property type="match status" value="1"/>
</dbReference>